<dbReference type="Proteomes" id="UP000236370">
    <property type="component" value="Unassembled WGS sequence"/>
</dbReference>
<evidence type="ECO:0000313" key="3">
    <source>
        <dbReference type="Proteomes" id="UP000236370"/>
    </source>
</evidence>
<gene>
    <name evidence="2" type="ORF">CK820_G0035897</name>
</gene>
<evidence type="ECO:0000313" key="2">
    <source>
        <dbReference type="EMBL" id="PNI93131.1"/>
    </source>
</evidence>
<dbReference type="EMBL" id="NBAG03000055">
    <property type="protein sequence ID" value="PNI93131.1"/>
    <property type="molecule type" value="Genomic_DNA"/>
</dbReference>
<name>A0A2J8QA40_PANTR</name>
<sequence length="48" mass="5410">MDLIRGVLLRLLLLASSLGPGAVSLRAAIRKPGRCWRMTFTKTWTEPR</sequence>
<feature type="non-terminal residue" evidence="2">
    <location>
        <position position="48"/>
    </location>
</feature>
<keyword evidence="1" id="KW-0732">Signal</keyword>
<accession>A0A2J8QA40</accession>
<protein>
    <submittedName>
        <fullName evidence="2">EGFLAM isoform 3</fullName>
    </submittedName>
</protein>
<comment type="caution">
    <text evidence="2">The sequence shown here is derived from an EMBL/GenBank/DDBJ whole genome shotgun (WGS) entry which is preliminary data.</text>
</comment>
<feature type="chain" id="PRO_5014324851" evidence="1">
    <location>
        <begin position="25"/>
        <end position="48"/>
    </location>
</feature>
<dbReference type="AlphaFoldDB" id="A0A2J8QA40"/>
<evidence type="ECO:0000256" key="1">
    <source>
        <dbReference type="SAM" id="SignalP"/>
    </source>
</evidence>
<feature type="signal peptide" evidence="1">
    <location>
        <begin position="1"/>
        <end position="24"/>
    </location>
</feature>
<proteinExistence type="predicted"/>
<reference evidence="2 3" key="1">
    <citation type="submission" date="2017-12" db="EMBL/GenBank/DDBJ databases">
        <title>High-resolution comparative analysis of great ape genomes.</title>
        <authorList>
            <person name="Pollen A."/>
            <person name="Hastie A."/>
            <person name="Hormozdiari F."/>
            <person name="Dougherty M."/>
            <person name="Liu R."/>
            <person name="Chaisson M."/>
            <person name="Hoppe E."/>
            <person name="Hill C."/>
            <person name="Pang A."/>
            <person name="Hillier L."/>
            <person name="Baker C."/>
            <person name="Armstrong J."/>
            <person name="Shendure J."/>
            <person name="Paten B."/>
            <person name="Wilson R."/>
            <person name="Chao H."/>
            <person name="Schneider V."/>
            <person name="Ventura M."/>
            <person name="Kronenberg Z."/>
            <person name="Murali S."/>
            <person name="Gordon D."/>
            <person name="Cantsilieris S."/>
            <person name="Munson K."/>
            <person name="Nelson B."/>
            <person name="Raja A."/>
            <person name="Underwood J."/>
            <person name="Diekhans M."/>
            <person name="Fiddes I."/>
            <person name="Haussler D."/>
            <person name="Eichler E."/>
        </authorList>
    </citation>
    <scope>NUCLEOTIDE SEQUENCE [LARGE SCALE GENOMIC DNA]</scope>
    <source>
        <strain evidence="2">Yerkes chimp pedigree #C0471</strain>
    </source>
</reference>
<organism evidence="2 3">
    <name type="scientific">Pan troglodytes</name>
    <name type="common">Chimpanzee</name>
    <dbReference type="NCBI Taxonomy" id="9598"/>
    <lineage>
        <taxon>Eukaryota</taxon>
        <taxon>Metazoa</taxon>
        <taxon>Chordata</taxon>
        <taxon>Craniata</taxon>
        <taxon>Vertebrata</taxon>
        <taxon>Euteleostomi</taxon>
        <taxon>Mammalia</taxon>
        <taxon>Eutheria</taxon>
        <taxon>Euarchontoglires</taxon>
        <taxon>Primates</taxon>
        <taxon>Haplorrhini</taxon>
        <taxon>Catarrhini</taxon>
        <taxon>Hominidae</taxon>
        <taxon>Pan</taxon>
    </lineage>
</organism>